<proteinExistence type="predicted"/>
<dbReference type="SUPFAM" id="SSF47203">
    <property type="entry name" value="Acyl-CoA dehydrogenase C-terminal domain-like"/>
    <property type="match status" value="1"/>
</dbReference>
<dbReference type="PANTHER" id="PTHR36117:SF3">
    <property type="entry name" value="4-HYDROXYPHENYLACETATE 3-MONOOXYGENASE-RELATED"/>
    <property type="match status" value="1"/>
</dbReference>
<dbReference type="Pfam" id="PF03241">
    <property type="entry name" value="HpaB"/>
    <property type="match status" value="1"/>
</dbReference>
<dbReference type="GO" id="GO:0016627">
    <property type="term" value="F:oxidoreductase activity, acting on the CH-CH group of donors"/>
    <property type="evidence" value="ECO:0007669"/>
    <property type="project" value="InterPro"/>
</dbReference>
<dbReference type="PANTHER" id="PTHR36117">
    <property type="entry name" value="4-HYDROXYPHENYLACETATE 3-MONOOXYGENASE-RELATED"/>
    <property type="match status" value="1"/>
</dbReference>
<evidence type="ECO:0000259" key="1">
    <source>
        <dbReference type="Pfam" id="PF03241"/>
    </source>
</evidence>
<dbReference type="EMBL" id="BARV01039831">
    <property type="protein sequence ID" value="GAI48314.1"/>
    <property type="molecule type" value="Genomic_DNA"/>
</dbReference>
<accession>X1QYE1</accession>
<gene>
    <name evidence="2" type="ORF">S06H3_60918</name>
</gene>
<organism evidence="2">
    <name type="scientific">marine sediment metagenome</name>
    <dbReference type="NCBI Taxonomy" id="412755"/>
    <lineage>
        <taxon>unclassified sequences</taxon>
        <taxon>metagenomes</taxon>
        <taxon>ecological metagenomes</taxon>
    </lineage>
</organism>
<protein>
    <recommendedName>
        <fullName evidence="1">HpaB/PvcC/4-BUDH C-terminal domain-containing protein</fullName>
    </recommendedName>
</protein>
<name>X1QYE1_9ZZZZ</name>
<reference evidence="2" key="1">
    <citation type="journal article" date="2014" name="Front. Microbiol.">
        <title>High frequency of phylogenetically diverse reductive dehalogenase-homologous genes in deep subseafloor sedimentary metagenomes.</title>
        <authorList>
            <person name="Kawai M."/>
            <person name="Futagami T."/>
            <person name="Toyoda A."/>
            <person name="Takaki Y."/>
            <person name="Nishi S."/>
            <person name="Hori S."/>
            <person name="Arai W."/>
            <person name="Tsubouchi T."/>
            <person name="Morono Y."/>
            <person name="Uchiyama I."/>
            <person name="Ito T."/>
            <person name="Fujiyama A."/>
            <person name="Inagaki F."/>
            <person name="Takami H."/>
        </authorList>
    </citation>
    <scope>NUCLEOTIDE SEQUENCE</scope>
    <source>
        <strain evidence="2">Expedition CK06-06</strain>
    </source>
</reference>
<dbReference type="AlphaFoldDB" id="X1QYE1"/>
<dbReference type="InterPro" id="IPR036250">
    <property type="entry name" value="AcylCo_DH-like_C"/>
</dbReference>
<dbReference type="InterPro" id="IPR024719">
    <property type="entry name" value="HpaB/PvcC/4-BUDH_C"/>
</dbReference>
<comment type="caution">
    <text evidence="2">The sequence shown here is derived from an EMBL/GenBank/DDBJ whole genome shotgun (WGS) entry which is preliminary data.</text>
</comment>
<dbReference type="Gene3D" id="1.20.140.10">
    <property type="entry name" value="Butyryl-CoA Dehydrogenase, subunit A, domain 3"/>
    <property type="match status" value="1"/>
</dbReference>
<sequence length="106" mass="12152">MISNMAKYHFAENFHQCVKALQDIAGGLLITAPTYKDYQNPDIQKDIEKYLGGKAGIPTEHRLRMLQLIRRLLSLETEVLAVHAEGSLQAQRMTIYFESLPEIDKY</sequence>
<evidence type="ECO:0000313" key="2">
    <source>
        <dbReference type="EMBL" id="GAI48314.1"/>
    </source>
</evidence>
<feature type="non-terminal residue" evidence="2">
    <location>
        <position position="106"/>
    </location>
</feature>
<dbReference type="InterPro" id="IPR004925">
    <property type="entry name" value="HpaB/PvcC/4-BUDH"/>
</dbReference>
<feature type="domain" description="HpaB/PvcC/4-BUDH C-terminal" evidence="1">
    <location>
        <begin position="2"/>
        <end position="98"/>
    </location>
</feature>